<evidence type="ECO:0000313" key="1">
    <source>
        <dbReference type="EMBL" id="GFS29978.1"/>
    </source>
</evidence>
<sequence>MSGNWRIGNLCGVVGNLKKEVSKDPLLALPIVYLSNNLSRSQYVYFRRFKKKKQDYNHVWWGRSMSFGGIPIQSLDSILILNIGF</sequence>
<organism evidence="1 2">
    <name type="scientific">Trichonephila inaurata madagascariensis</name>
    <dbReference type="NCBI Taxonomy" id="2747483"/>
    <lineage>
        <taxon>Eukaryota</taxon>
        <taxon>Metazoa</taxon>
        <taxon>Ecdysozoa</taxon>
        <taxon>Arthropoda</taxon>
        <taxon>Chelicerata</taxon>
        <taxon>Arachnida</taxon>
        <taxon>Araneae</taxon>
        <taxon>Araneomorphae</taxon>
        <taxon>Entelegynae</taxon>
        <taxon>Araneoidea</taxon>
        <taxon>Nephilidae</taxon>
        <taxon>Trichonephila</taxon>
        <taxon>Trichonephila inaurata</taxon>
    </lineage>
</organism>
<proteinExistence type="predicted"/>
<comment type="caution">
    <text evidence="1">The sequence shown here is derived from an EMBL/GenBank/DDBJ whole genome shotgun (WGS) entry which is preliminary data.</text>
</comment>
<accession>A0A8X6M6L0</accession>
<dbReference type="AlphaFoldDB" id="A0A8X6M6L0"/>
<dbReference type="EMBL" id="BMAV01024085">
    <property type="protein sequence ID" value="GFS29978.1"/>
    <property type="molecule type" value="Genomic_DNA"/>
</dbReference>
<protein>
    <submittedName>
        <fullName evidence="1">Uncharacterized protein</fullName>
    </submittedName>
</protein>
<evidence type="ECO:0000313" key="2">
    <source>
        <dbReference type="Proteomes" id="UP000886998"/>
    </source>
</evidence>
<name>A0A8X6M6L0_9ARAC</name>
<reference evidence="1" key="1">
    <citation type="submission" date="2020-08" db="EMBL/GenBank/DDBJ databases">
        <title>Multicomponent nature underlies the extraordinary mechanical properties of spider dragline silk.</title>
        <authorList>
            <person name="Kono N."/>
            <person name="Nakamura H."/>
            <person name="Mori M."/>
            <person name="Yoshida Y."/>
            <person name="Ohtoshi R."/>
            <person name="Malay A.D."/>
            <person name="Moran D.A.P."/>
            <person name="Tomita M."/>
            <person name="Numata K."/>
            <person name="Arakawa K."/>
        </authorList>
    </citation>
    <scope>NUCLEOTIDE SEQUENCE</scope>
</reference>
<dbReference type="Proteomes" id="UP000886998">
    <property type="component" value="Unassembled WGS sequence"/>
</dbReference>
<gene>
    <name evidence="1" type="ORF">TNIN_337741</name>
</gene>
<keyword evidence="2" id="KW-1185">Reference proteome</keyword>